<dbReference type="AlphaFoldDB" id="L8JRA0"/>
<evidence type="ECO:0000256" key="4">
    <source>
        <dbReference type="ARBA" id="ARBA00022475"/>
    </source>
</evidence>
<evidence type="ECO:0000256" key="12">
    <source>
        <dbReference type="ARBA" id="ARBA00023136"/>
    </source>
</evidence>
<evidence type="ECO:0000256" key="6">
    <source>
        <dbReference type="ARBA" id="ARBA00022519"/>
    </source>
</evidence>
<sequence length="812" mass="92329">MPHLLKKLLPSGYIESDTTRYRLLLQHIRKREVALQPLSDSGLRKRCARLEEEINNLTPEEQLIEAYALASEAAARILKMRPYNVQIIAAIALNEGKVIEMATGEGKTLVATMPAYLNALLKNNVHIHTFNDYLARRDAEWMKPLYHFLGLTVGCIQEKQNNQQRKEIYKNQLVYLTAKEGGFDFLKNFLATTTDEIIQEKRNFAIIDEVDSLLIDEARVPLVIAGEEQDQLHISFKEITKIVCKLQQQVHFQTDEYALNIFLTDLGLTEVERLLNCKNLYAPENEELLVKVNLSLQAHYLLHRDTDYIVRNDQIELVDEFTGRVMDNRKWPHGLQAAIEAKEGLEVQPEGKILGKTTLQHFFRTYDKLSGMTGTARAAAEEFAEFYHMPVFVVPPNRPNMRVDYEDLIFPDRQSKYKAIAEEIEKAHQTGRPVLVGTATIEESEHLAGLLISRDINVQVLNAKNDEEEAKIIARAGKLGAVTISTNMAGRGTDIKLGGEEGECREEILELGGLYVIGTNRFESRRIDDQLRGRAGRQGDPGASRFFISLEDNLLKKHGIDELIPRRFREATTTPEINNSIIRREVNRTQRIVEGKNFDIKKTLWQYASFVEVQRSIILEKRQDIVLGEWTGLWENSADYKVLMQKYGAQTVKKAEQQMALAIIDKHWADYLEEADRIRLGIHLVAIGGLNPFREFQKQLTELFEKLLADIDREIIDRMNTVTITPDGVDLGKEGLQRPGSTWTYLVNDNPFGDKLESMLKSSSDIGFAAGAALQIPLLAAYFIVKKLFAKKREPGDSNRQQAESVGKSLNQ</sequence>
<dbReference type="SUPFAM" id="SSF52540">
    <property type="entry name" value="P-loop containing nucleoside triphosphate hydrolases"/>
    <property type="match status" value="2"/>
</dbReference>
<dbReference type="GO" id="GO:0004386">
    <property type="term" value="F:helicase activity"/>
    <property type="evidence" value="ECO:0007669"/>
    <property type="project" value="UniProtKB-KW"/>
</dbReference>
<keyword evidence="10 13" id="KW-1278">Translocase</keyword>
<evidence type="ECO:0000259" key="15">
    <source>
        <dbReference type="PROSITE" id="PS51192"/>
    </source>
</evidence>
<evidence type="ECO:0000256" key="2">
    <source>
        <dbReference type="ARBA" id="ARBA00007650"/>
    </source>
</evidence>
<proteinExistence type="inferred from homology"/>
<dbReference type="SUPFAM" id="SSF81886">
    <property type="entry name" value="Helical scaffold and wing domains of SecA"/>
    <property type="match status" value="1"/>
</dbReference>
<dbReference type="PRINTS" id="PR00906">
    <property type="entry name" value="SECA"/>
</dbReference>
<dbReference type="GO" id="GO:0017038">
    <property type="term" value="P:protein import"/>
    <property type="evidence" value="ECO:0007669"/>
    <property type="project" value="InterPro"/>
</dbReference>
<keyword evidence="14" id="KW-1133">Transmembrane helix</keyword>
<dbReference type="CDD" id="cd17928">
    <property type="entry name" value="DEXDc_SecA"/>
    <property type="match status" value="1"/>
</dbReference>
<feature type="domain" description="SecA family profile" evidence="17">
    <location>
        <begin position="3"/>
        <end position="579"/>
    </location>
</feature>
<gene>
    <name evidence="13" type="primary">secA</name>
    <name evidence="18" type="ORF">C900_04575</name>
</gene>
<dbReference type="eggNOG" id="COG0653">
    <property type="taxonomic scope" value="Bacteria"/>
</dbReference>
<keyword evidence="11 13" id="KW-0811">Translocation</keyword>
<evidence type="ECO:0000256" key="9">
    <source>
        <dbReference type="ARBA" id="ARBA00022927"/>
    </source>
</evidence>
<dbReference type="GO" id="GO:0031522">
    <property type="term" value="C:cell envelope Sec protein transport complex"/>
    <property type="evidence" value="ECO:0007669"/>
    <property type="project" value="TreeGrafter"/>
</dbReference>
<keyword evidence="9 13" id="KW-0653">Protein transport</keyword>
<dbReference type="Gene3D" id="1.10.3060.10">
    <property type="entry name" value="Helical scaffold and wing domains of SecA"/>
    <property type="match status" value="2"/>
</dbReference>
<comment type="catalytic activity">
    <reaction evidence="13">
        <text>ATP + H2O + cellular proteinSide 1 = ADP + phosphate + cellular proteinSide 2.</text>
        <dbReference type="EC" id="7.4.2.8"/>
    </reaction>
</comment>
<dbReference type="PROSITE" id="PS01312">
    <property type="entry name" value="SECA"/>
    <property type="match status" value="1"/>
</dbReference>
<dbReference type="InterPro" id="IPR011115">
    <property type="entry name" value="SecA_DEAD"/>
</dbReference>
<evidence type="ECO:0000256" key="7">
    <source>
        <dbReference type="ARBA" id="ARBA00022741"/>
    </source>
</evidence>
<dbReference type="GO" id="GO:0005886">
    <property type="term" value="C:plasma membrane"/>
    <property type="evidence" value="ECO:0007669"/>
    <property type="project" value="UniProtKB-SubCell"/>
</dbReference>
<feature type="transmembrane region" description="Helical" evidence="14">
    <location>
        <begin position="766"/>
        <end position="785"/>
    </location>
</feature>
<dbReference type="PROSITE" id="PS51192">
    <property type="entry name" value="HELICASE_ATP_BIND_1"/>
    <property type="match status" value="1"/>
</dbReference>
<dbReference type="Pfam" id="PF01043">
    <property type="entry name" value="SecA_PP_bind"/>
    <property type="match status" value="1"/>
</dbReference>
<dbReference type="GO" id="GO:0065002">
    <property type="term" value="P:intracellular protein transmembrane transport"/>
    <property type="evidence" value="ECO:0007669"/>
    <property type="project" value="UniProtKB-UniRule"/>
</dbReference>
<organism evidence="18 19">
    <name type="scientific">Fulvivirga imtechensis AK7</name>
    <dbReference type="NCBI Taxonomy" id="1237149"/>
    <lineage>
        <taxon>Bacteria</taxon>
        <taxon>Pseudomonadati</taxon>
        <taxon>Bacteroidota</taxon>
        <taxon>Cytophagia</taxon>
        <taxon>Cytophagales</taxon>
        <taxon>Fulvivirgaceae</taxon>
        <taxon>Fulvivirga</taxon>
    </lineage>
</organism>
<evidence type="ECO:0000256" key="8">
    <source>
        <dbReference type="ARBA" id="ARBA00022840"/>
    </source>
</evidence>
<dbReference type="PATRIC" id="fig|1237149.3.peg.4090"/>
<keyword evidence="6" id="KW-0997">Cell inner membrane</keyword>
<dbReference type="PANTHER" id="PTHR30612">
    <property type="entry name" value="SECA INNER MEMBRANE COMPONENT OF SEC PROTEIN SECRETION SYSTEM"/>
    <property type="match status" value="1"/>
</dbReference>
<comment type="subcellular location">
    <subcellularLocation>
        <location evidence="13">Cell membrane</location>
        <topology evidence="13">Peripheral membrane protein</topology>
        <orientation evidence="13">Cytoplasmic side</orientation>
    </subcellularLocation>
    <subcellularLocation>
        <location evidence="13">Cytoplasm</location>
    </subcellularLocation>
    <subcellularLocation>
        <location evidence="1">Membrane</location>
        <topology evidence="1">Peripheral membrane protein</topology>
    </subcellularLocation>
    <text evidence="13">Distribution is 50-50.</text>
</comment>
<evidence type="ECO:0000256" key="13">
    <source>
        <dbReference type="HAMAP-Rule" id="MF_01382"/>
    </source>
</evidence>
<dbReference type="EC" id="7.4.2.8" evidence="13"/>
<dbReference type="InterPro" id="IPR027417">
    <property type="entry name" value="P-loop_NTPase"/>
</dbReference>
<feature type="binding site" evidence="13">
    <location>
        <position position="86"/>
    </location>
    <ligand>
        <name>ATP</name>
        <dbReference type="ChEBI" id="CHEBI:30616"/>
    </ligand>
</feature>
<keyword evidence="5 13" id="KW-0963">Cytoplasm</keyword>
<dbReference type="PROSITE" id="PS51194">
    <property type="entry name" value="HELICASE_CTER"/>
    <property type="match status" value="1"/>
</dbReference>
<dbReference type="Proteomes" id="UP000011135">
    <property type="component" value="Unassembled WGS sequence"/>
</dbReference>
<dbReference type="InterPro" id="IPR036670">
    <property type="entry name" value="SecA_X-link_sf"/>
</dbReference>
<feature type="binding site" evidence="13">
    <location>
        <begin position="104"/>
        <end position="108"/>
    </location>
    <ligand>
        <name>ATP</name>
        <dbReference type="ChEBI" id="CHEBI:30616"/>
    </ligand>
</feature>
<evidence type="ECO:0000256" key="3">
    <source>
        <dbReference type="ARBA" id="ARBA00022448"/>
    </source>
</evidence>
<dbReference type="GO" id="GO:0043952">
    <property type="term" value="P:protein transport by the Sec complex"/>
    <property type="evidence" value="ECO:0007669"/>
    <property type="project" value="TreeGrafter"/>
</dbReference>
<evidence type="ECO:0000256" key="10">
    <source>
        <dbReference type="ARBA" id="ARBA00022967"/>
    </source>
</evidence>
<dbReference type="GO" id="GO:0005524">
    <property type="term" value="F:ATP binding"/>
    <property type="evidence" value="ECO:0007669"/>
    <property type="project" value="UniProtKB-UniRule"/>
</dbReference>
<dbReference type="InterPro" id="IPR020937">
    <property type="entry name" value="SecA_CS"/>
</dbReference>
<dbReference type="EMBL" id="AMZN01000066">
    <property type="protein sequence ID" value="ELR69872.1"/>
    <property type="molecule type" value="Genomic_DNA"/>
</dbReference>
<evidence type="ECO:0000256" key="5">
    <source>
        <dbReference type="ARBA" id="ARBA00022490"/>
    </source>
</evidence>
<dbReference type="SMART" id="SM00957">
    <property type="entry name" value="SecA_DEAD"/>
    <property type="match status" value="1"/>
</dbReference>
<dbReference type="RefSeq" id="WP_009581763.1">
    <property type="nucleotide sequence ID" value="NZ_AMZN01000066.1"/>
</dbReference>
<dbReference type="Gene3D" id="3.40.50.300">
    <property type="entry name" value="P-loop containing nucleotide triphosphate hydrolases"/>
    <property type="match status" value="3"/>
</dbReference>
<dbReference type="InterPro" id="IPR014001">
    <property type="entry name" value="Helicase_ATP-bd"/>
</dbReference>
<feature type="binding site" evidence="13">
    <location>
        <position position="494"/>
    </location>
    <ligand>
        <name>ATP</name>
        <dbReference type="ChEBI" id="CHEBI:30616"/>
    </ligand>
</feature>
<evidence type="ECO:0000256" key="1">
    <source>
        <dbReference type="ARBA" id="ARBA00004170"/>
    </source>
</evidence>
<evidence type="ECO:0000313" key="19">
    <source>
        <dbReference type="Proteomes" id="UP000011135"/>
    </source>
</evidence>
<dbReference type="Pfam" id="PF07516">
    <property type="entry name" value="SecA_SW"/>
    <property type="match status" value="2"/>
</dbReference>
<comment type="subunit">
    <text evidence="13">Monomer and homodimer. Part of the essential Sec protein translocation apparatus which comprises SecA, SecYEG and auxiliary proteins SecDF. Other proteins may also be involved.</text>
</comment>
<dbReference type="InterPro" id="IPR014018">
    <property type="entry name" value="SecA_motor_DEAD"/>
</dbReference>
<dbReference type="InterPro" id="IPR000185">
    <property type="entry name" value="SecA"/>
</dbReference>
<dbReference type="Pfam" id="PF07517">
    <property type="entry name" value="SecA_DEAD"/>
    <property type="match status" value="1"/>
</dbReference>
<dbReference type="OrthoDB" id="9805579at2"/>
<dbReference type="SUPFAM" id="SSF81767">
    <property type="entry name" value="Pre-protein crosslinking domain of SecA"/>
    <property type="match status" value="1"/>
</dbReference>
<dbReference type="CDD" id="cd18803">
    <property type="entry name" value="SF2_C_secA"/>
    <property type="match status" value="1"/>
</dbReference>
<keyword evidence="18" id="KW-0378">Hydrolase</keyword>
<evidence type="ECO:0000313" key="18">
    <source>
        <dbReference type="EMBL" id="ELR69872.1"/>
    </source>
</evidence>
<dbReference type="InterPro" id="IPR011116">
    <property type="entry name" value="SecA_Wing/Scaffold"/>
</dbReference>
<dbReference type="InterPro" id="IPR036266">
    <property type="entry name" value="SecA_Wing/Scaffold_sf"/>
</dbReference>
<dbReference type="InterPro" id="IPR011130">
    <property type="entry name" value="SecA_preprotein_X-link_dom"/>
</dbReference>
<comment type="similarity">
    <text evidence="2 13">Belongs to the SecA family.</text>
</comment>
<dbReference type="HAMAP" id="MF_01382">
    <property type="entry name" value="SecA"/>
    <property type="match status" value="1"/>
</dbReference>
<keyword evidence="14" id="KW-0812">Transmembrane</keyword>
<dbReference type="GO" id="GO:0005829">
    <property type="term" value="C:cytosol"/>
    <property type="evidence" value="ECO:0007669"/>
    <property type="project" value="TreeGrafter"/>
</dbReference>
<dbReference type="InterPro" id="IPR001650">
    <property type="entry name" value="Helicase_C-like"/>
</dbReference>
<keyword evidence="4 13" id="KW-1003">Cell membrane</keyword>
<accession>L8JRA0</accession>
<comment type="caution">
    <text evidence="18">The sequence shown here is derived from an EMBL/GenBank/DDBJ whole genome shotgun (WGS) entry which is preliminary data.</text>
</comment>
<keyword evidence="19" id="KW-1185">Reference proteome</keyword>
<name>L8JRA0_9BACT</name>
<dbReference type="Gene3D" id="3.90.1440.10">
    <property type="entry name" value="SecA, preprotein cross-linking domain"/>
    <property type="match status" value="1"/>
</dbReference>
<keyword evidence="3 13" id="KW-0813">Transport</keyword>
<keyword evidence="8 13" id="KW-0067">ATP-binding</keyword>
<dbReference type="Pfam" id="PF21090">
    <property type="entry name" value="P-loop_SecA"/>
    <property type="match status" value="2"/>
</dbReference>
<dbReference type="FunFam" id="3.40.50.300:FF:000429">
    <property type="entry name" value="Preprotein translocase subunit SecA"/>
    <property type="match status" value="1"/>
</dbReference>
<evidence type="ECO:0000256" key="14">
    <source>
        <dbReference type="SAM" id="Phobius"/>
    </source>
</evidence>
<dbReference type="GO" id="GO:0006605">
    <property type="term" value="P:protein targeting"/>
    <property type="evidence" value="ECO:0007669"/>
    <property type="project" value="UniProtKB-UniRule"/>
</dbReference>
<evidence type="ECO:0000259" key="16">
    <source>
        <dbReference type="PROSITE" id="PS51194"/>
    </source>
</evidence>
<reference evidence="18 19" key="1">
    <citation type="submission" date="2012-12" db="EMBL/GenBank/DDBJ databases">
        <title>Genome assembly of Fulvivirga imtechensis AK7.</title>
        <authorList>
            <person name="Nupur N."/>
            <person name="Khatri I."/>
            <person name="Kumar R."/>
            <person name="Subramanian S."/>
            <person name="Pinnaka A."/>
        </authorList>
    </citation>
    <scope>NUCLEOTIDE SEQUENCE [LARGE SCALE GENOMIC DNA]</scope>
    <source>
        <strain evidence="18 19">AK7</strain>
    </source>
</reference>
<dbReference type="InterPro" id="IPR026389">
    <property type="entry name" value="SecA_Actinobact-type"/>
</dbReference>
<evidence type="ECO:0000259" key="17">
    <source>
        <dbReference type="PROSITE" id="PS51196"/>
    </source>
</evidence>
<dbReference type="InterPro" id="IPR044722">
    <property type="entry name" value="SecA_SF2_C"/>
</dbReference>
<dbReference type="PANTHER" id="PTHR30612:SF0">
    <property type="entry name" value="CHLOROPLAST PROTEIN-TRANSPORTING ATPASE"/>
    <property type="match status" value="1"/>
</dbReference>
<feature type="domain" description="Helicase C-terminal" evidence="16">
    <location>
        <begin position="412"/>
        <end position="581"/>
    </location>
</feature>
<dbReference type="SMART" id="SM00958">
    <property type="entry name" value="SecA_PP_bind"/>
    <property type="match status" value="1"/>
</dbReference>
<keyword evidence="18" id="KW-0347">Helicase</keyword>
<comment type="function">
    <text evidence="13">Part of the Sec protein translocase complex. Interacts with the SecYEG preprotein conducting channel. Has a central role in coupling the hydrolysis of ATP to the transfer of proteins into and across the cell membrane, serving as an ATP-driven molecular motor driving the stepwise translocation of polypeptide chains across the membrane.</text>
</comment>
<feature type="domain" description="Helicase ATP-binding" evidence="15">
    <location>
        <begin position="88"/>
        <end position="245"/>
    </location>
</feature>
<dbReference type="PROSITE" id="PS51196">
    <property type="entry name" value="SECA_MOTOR_DEAD"/>
    <property type="match status" value="1"/>
</dbReference>
<dbReference type="GO" id="GO:0008564">
    <property type="term" value="F:protein-exporting ATPase activity"/>
    <property type="evidence" value="ECO:0007669"/>
    <property type="project" value="UniProtKB-EC"/>
</dbReference>
<dbReference type="NCBIfam" id="TIGR04221">
    <property type="entry name" value="SecA2_Mycobac"/>
    <property type="match status" value="1"/>
</dbReference>
<keyword evidence="12 13" id="KW-0472">Membrane</keyword>
<keyword evidence="7 13" id="KW-0547">Nucleotide-binding</keyword>
<dbReference type="STRING" id="1237149.C900_04575"/>
<protein>
    <recommendedName>
        <fullName evidence="13">Protein translocase subunit SecA</fullName>
        <ecNumber evidence="13">7.4.2.8</ecNumber>
    </recommendedName>
</protein>
<evidence type="ECO:0000256" key="11">
    <source>
        <dbReference type="ARBA" id="ARBA00023010"/>
    </source>
</evidence>